<evidence type="ECO:0000313" key="11">
    <source>
        <dbReference type="EMBL" id="MDN6899591.1"/>
    </source>
</evidence>
<keyword evidence="6 10" id="KW-0407">Ion channel</keyword>
<keyword evidence="10" id="KW-0915">Sodium</keyword>
<evidence type="ECO:0000256" key="5">
    <source>
        <dbReference type="ARBA" id="ARBA00023136"/>
    </source>
</evidence>
<dbReference type="RefSeq" id="WP_128686749.1">
    <property type="nucleotide sequence ID" value="NZ_CP029684.2"/>
</dbReference>
<dbReference type="AlphaFoldDB" id="A0AAJ1RCQ9"/>
<dbReference type="PANTHER" id="PTHR28259:SF1">
    <property type="entry name" value="FLUORIDE EXPORT PROTEIN 1-RELATED"/>
    <property type="match status" value="1"/>
</dbReference>
<keyword evidence="2 10" id="KW-1003">Cell membrane</keyword>
<evidence type="ECO:0000256" key="7">
    <source>
        <dbReference type="ARBA" id="ARBA00035120"/>
    </source>
</evidence>
<dbReference type="HAMAP" id="MF_00454">
    <property type="entry name" value="FluC"/>
    <property type="match status" value="1"/>
</dbReference>
<dbReference type="InterPro" id="IPR003691">
    <property type="entry name" value="FluC"/>
</dbReference>
<keyword evidence="13" id="KW-1185">Reference proteome</keyword>
<organism evidence="11 14">
    <name type="scientific">Oenococcus sicerae</name>
    <dbReference type="NCBI Taxonomy" id="2203724"/>
    <lineage>
        <taxon>Bacteria</taxon>
        <taxon>Bacillati</taxon>
        <taxon>Bacillota</taxon>
        <taxon>Bacilli</taxon>
        <taxon>Lactobacillales</taxon>
        <taxon>Lactobacillaceae</taxon>
        <taxon>Oenococcus</taxon>
    </lineage>
</organism>
<accession>A0AAJ1RCQ9</accession>
<keyword evidence="5 10" id="KW-0472">Membrane</keyword>
<comment type="subcellular location">
    <subcellularLocation>
        <location evidence="1 10">Cell membrane</location>
        <topology evidence="1 10">Multi-pass membrane protein</topology>
    </subcellularLocation>
</comment>
<feature type="binding site" evidence="10">
    <location>
        <position position="72"/>
    </location>
    <ligand>
        <name>Na(+)</name>
        <dbReference type="ChEBI" id="CHEBI:29101"/>
        <note>structural</note>
    </ligand>
</feature>
<feature type="binding site" evidence="10">
    <location>
        <position position="75"/>
    </location>
    <ligand>
        <name>Na(+)</name>
        <dbReference type="ChEBI" id="CHEBI:29101"/>
        <note>structural</note>
    </ligand>
</feature>
<evidence type="ECO:0000256" key="10">
    <source>
        <dbReference type="HAMAP-Rule" id="MF_00454"/>
    </source>
</evidence>
<dbReference type="GO" id="GO:0046872">
    <property type="term" value="F:metal ion binding"/>
    <property type="evidence" value="ECO:0007669"/>
    <property type="project" value="UniProtKB-KW"/>
</dbReference>
<evidence type="ECO:0000256" key="8">
    <source>
        <dbReference type="ARBA" id="ARBA00035585"/>
    </source>
</evidence>
<keyword evidence="3 10" id="KW-0812">Transmembrane</keyword>
<dbReference type="Pfam" id="PF02537">
    <property type="entry name" value="CRCB"/>
    <property type="match status" value="1"/>
</dbReference>
<protein>
    <recommendedName>
        <fullName evidence="10">Fluoride-specific ion channel FluC</fullName>
    </recommendedName>
</protein>
<evidence type="ECO:0000256" key="1">
    <source>
        <dbReference type="ARBA" id="ARBA00004651"/>
    </source>
</evidence>
<keyword evidence="10" id="KW-0813">Transport</keyword>
<feature type="transmembrane region" description="Helical" evidence="10">
    <location>
        <begin position="32"/>
        <end position="53"/>
    </location>
</feature>
<comment type="function">
    <text evidence="9 10">Fluoride-specific ion channel. Important for reducing fluoride concentration in the cell, thus reducing its toxicity.</text>
</comment>
<evidence type="ECO:0000256" key="9">
    <source>
        <dbReference type="ARBA" id="ARBA00049940"/>
    </source>
</evidence>
<dbReference type="Proteomes" id="UP001167919">
    <property type="component" value="Unassembled WGS sequence"/>
</dbReference>
<feature type="transmembrane region" description="Helical" evidence="10">
    <location>
        <begin position="97"/>
        <end position="115"/>
    </location>
</feature>
<gene>
    <name evidence="10" type="primary">fluC</name>
    <name evidence="10" type="synonym">crcB</name>
    <name evidence="12" type="ORF">DLJ48_06975</name>
    <name evidence="11" type="ORF">EVC35_01025</name>
</gene>
<evidence type="ECO:0000256" key="4">
    <source>
        <dbReference type="ARBA" id="ARBA00022989"/>
    </source>
</evidence>
<keyword evidence="10" id="KW-0479">Metal-binding</keyword>
<feature type="transmembrane region" description="Helical" evidence="10">
    <location>
        <begin position="65"/>
        <end position="85"/>
    </location>
</feature>
<comment type="catalytic activity">
    <reaction evidence="8">
        <text>fluoride(in) = fluoride(out)</text>
        <dbReference type="Rhea" id="RHEA:76159"/>
        <dbReference type="ChEBI" id="CHEBI:17051"/>
    </reaction>
    <physiologicalReaction direction="left-to-right" evidence="8">
        <dbReference type="Rhea" id="RHEA:76160"/>
    </physiologicalReaction>
</comment>
<dbReference type="EMBL" id="SDWY01000001">
    <property type="protein sequence ID" value="MDN6899591.1"/>
    <property type="molecule type" value="Genomic_DNA"/>
</dbReference>
<dbReference type="GO" id="GO:0062054">
    <property type="term" value="F:fluoride channel activity"/>
    <property type="evidence" value="ECO:0007669"/>
    <property type="project" value="UniProtKB-UniRule"/>
</dbReference>
<proteinExistence type="inferred from homology"/>
<sequence>MLFKLTIISAFGSALGAEVRYFISRYPRFEKLFAFSLATIMINISGSFILGIILDIPLSIEWKSFLGSGIIGGLTTFSTFILETVSLSAKTNKRRSIAYLFISIVLSLIAFEFGWQLG</sequence>
<evidence type="ECO:0000313" key="14">
    <source>
        <dbReference type="Proteomes" id="UP001167919"/>
    </source>
</evidence>
<keyword evidence="4 10" id="KW-1133">Transmembrane helix</keyword>
<dbReference type="GO" id="GO:0005886">
    <property type="term" value="C:plasma membrane"/>
    <property type="evidence" value="ECO:0007669"/>
    <property type="project" value="UniProtKB-SubCell"/>
</dbReference>
<dbReference type="Proteomes" id="UP000286907">
    <property type="component" value="Chromosome"/>
</dbReference>
<dbReference type="EMBL" id="CP029684">
    <property type="protein sequence ID" value="QAS70280.1"/>
    <property type="molecule type" value="Genomic_DNA"/>
</dbReference>
<evidence type="ECO:0000256" key="6">
    <source>
        <dbReference type="ARBA" id="ARBA00023303"/>
    </source>
</evidence>
<reference evidence="12" key="3">
    <citation type="submission" date="2020-01" db="EMBL/GenBank/DDBJ databases">
        <authorList>
            <person name="Cousin F.J."/>
            <person name="Le Guellec R."/>
            <person name="Cretenet M."/>
        </authorList>
    </citation>
    <scope>NUCLEOTIDE SEQUENCE</scope>
    <source>
        <strain evidence="12">UCMA 15228</strain>
    </source>
</reference>
<reference evidence="11" key="2">
    <citation type="submission" date="2019-01" db="EMBL/GenBank/DDBJ databases">
        <title>Oenococcus sicerae UCMA17102.</title>
        <authorList>
            <person name="Cousin F.J."/>
            <person name="Le Guellec R."/>
            <person name="Cretenet M."/>
        </authorList>
    </citation>
    <scope>NUCLEOTIDE SEQUENCE</scope>
    <source>
        <strain evidence="11">UCMA17102</strain>
    </source>
</reference>
<evidence type="ECO:0000313" key="12">
    <source>
        <dbReference type="EMBL" id="QAS70280.1"/>
    </source>
</evidence>
<name>A0AAJ1RCQ9_9LACO</name>
<dbReference type="GO" id="GO:0140114">
    <property type="term" value="P:cellular detoxification of fluoride"/>
    <property type="evidence" value="ECO:0007669"/>
    <property type="project" value="UniProtKB-UniRule"/>
</dbReference>
<comment type="similarity">
    <text evidence="7 10">Belongs to the fluoride channel Fluc/FEX (TC 1.A.43) family.</text>
</comment>
<keyword evidence="10" id="KW-0406">Ion transport</keyword>
<reference evidence="12 13" key="1">
    <citation type="journal article" date="2019" name="Syst. Appl. Microbiol.">
        <title>Oenococcus sicerae sp. nov., isolated from French cider.</title>
        <authorList>
            <person name="Cousin F.J."/>
            <person name="Le Guellec R."/>
            <person name="Chagnot C."/>
            <person name="Goux D."/>
            <person name="Dalmasso M."/>
            <person name="Laplace J.M."/>
            <person name="Cretenet M."/>
        </authorList>
    </citation>
    <scope>NUCLEOTIDE SEQUENCE [LARGE SCALE GENOMIC DNA]</scope>
    <source>
        <strain evidence="12 13">UCMA 15228</strain>
    </source>
</reference>
<evidence type="ECO:0000313" key="13">
    <source>
        <dbReference type="Proteomes" id="UP000286907"/>
    </source>
</evidence>
<evidence type="ECO:0000256" key="3">
    <source>
        <dbReference type="ARBA" id="ARBA00022692"/>
    </source>
</evidence>
<dbReference type="PANTHER" id="PTHR28259">
    <property type="entry name" value="FLUORIDE EXPORT PROTEIN 1-RELATED"/>
    <property type="match status" value="1"/>
</dbReference>
<comment type="activity regulation">
    <text evidence="10">Na(+) is not transported, but it plays an essential structural role and its presence is essential for fluoride channel function.</text>
</comment>
<evidence type="ECO:0000256" key="2">
    <source>
        <dbReference type="ARBA" id="ARBA00022475"/>
    </source>
</evidence>